<dbReference type="PANTHER" id="PTHR43394">
    <property type="entry name" value="ATP-DEPENDENT PERMEASE MDL1, MITOCHONDRIAL"/>
    <property type="match status" value="1"/>
</dbReference>
<feature type="domain" description="ABC transmembrane type-1" evidence="9">
    <location>
        <begin position="24"/>
        <end position="302"/>
    </location>
</feature>
<dbReference type="PROSITE" id="PS00211">
    <property type="entry name" value="ABC_TRANSPORTER_1"/>
    <property type="match status" value="1"/>
</dbReference>
<dbReference type="SMART" id="SM00382">
    <property type="entry name" value="AAA"/>
    <property type="match status" value="1"/>
</dbReference>
<evidence type="ECO:0000313" key="10">
    <source>
        <dbReference type="EMBL" id="PZQ97576.1"/>
    </source>
</evidence>
<dbReference type="EMBL" id="QFQS01000002">
    <property type="protein sequence ID" value="PZQ97576.1"/>
    <property type="molecule type" value="Genomic_DNA"/>
</dbReference>
<evidence type="ECO:0000256" key="6">
    <source>
        <dbReference type="ARBA" id="ARBA00023136"/>
    </source>
</evidence>
<feature type="transmembrane region" description="Helical" evidence="7">
    <location>
        <begin position="21"/>
        <end position="40"/>
    </location>
</feature>
<dbReference type="GO" id="GO:0016887">
    <property type="term" value="F:ATP hydrolysis activity"/>
    <property type="evidence" value="ECO:0007669"/>
    <property type="project" value="InterPro"/>
</dbReference>
<keyword evidence="6 7" id="KW-0472">Membrane</keyword>
<dbReference type="InterPro" id="IPR011527">
    <property type="entry name" value="ABC1_TM_dom"/>
</dbReference>
<evidence type="ECO:0000256" key="4">
    <source>
        <dbReference type="ARBA" id="ARBA00022840"/>
    </source>
</evidence>
<reference evidence="10 11" key="1">
    <citation type="submission" date="2017-08" db="EMBL/GenBank/DDBJ databases">
        <title>Infants hospitalized years apart are colonized by the same room-sourced microbial strains.</title>
        <authorList>
            <person name="Brooks B."/>
            <person name="Olm M.R."/>
            <person name="Firek B.A."/>
            <person name="Baker R."/>
            <person name="Thomas B.C."/>
            <person name="Morowitz M.J."/>
            <person name="Banfield J.F."/>
        </authorList>
    </citation>
    <scope>NUCLEOTIDE SEQUENCE [LARGE SCALE GENOMIC DNA]</scope>
    <source>
        <strain evidence="10">S2_003_000_R2_11</strain>
    </source>
</reference>
<dbReference type="InterPro" id="IPR003439">
    <property type="entry name" value="ABC_transporter-like_ATP-bd"/>
</dbReference>
<dbReference type="GO" id="GO:0030253">
    <property type="term" value="P:protein secretion by the type I secretion system"/>
    <property type="evidence" value="ECO:0007669"/>
    <property type="project" value="InterPro"/>
</dbReference>
<dbReference type="InterPro" id="IPR017871">
    <property type="entry name" value="ABC_transporter-like_CS"/>
</dbReference>
<keyword evidence="3" id="KW-0547">Nucleotide-binding</keyword>
<dbReference type="NCBIfam" id="TIGR01842">
    <property type="entry name" value="type_I_sec_PrtD"/>
    <property type="match status" value="1"/>
</dbReference>
<dbReference type="GO" id="GO:0005886">
    <property type="term" value="C:plasma membrane"/>
    <property type="evidence" value="ECO:0007669"/>
    <property type="project" value="UniProtKB-SubCell"/>
</dbReference>
<comment type="caution">
    <text evidence="10">The sequence shown here is derived from an EMBL/GenBank/DDBJ whole genome shotgun (WGS) entry which is preliminary data.</text>
</comment>
<accession>A0A2W5S6L6</accession>
<evidence type="ECO:0000259" key="8">
    <source>
        <dbReference type="PROSITE" id="PS50893"/>
    </source>
</evidence>
<keyword evidence="2 7" id="KW-0812">Transmembrane</keyword>
<keyword evidence="5 7" id="KW-1133">Transmembrane helix</keyword>
<dbReference type="InterPro" id="IPR039421">
    <property type="entry name" value="Type_1_exporter"/>
</dbReference>
<evidence type="ECO:0000256" key="2">
    <source>
        <dbReference type="ARBA" id="ARBA00022692"/>
    </source>
</evidence>
<dbReference type="SUPFAM" id="SSF52540">
    <property type="entry name" value="P-loop containing nucleoside triphosphate hydrolases"/>
    <property type="match status" value="1"/>
</dbReference>
<dbReference type="GO" id="GO:0030256">
    <property type="term" value="C:type I protein secretion system complex"/>
    <property type="evidence" value="ECO:0007669"/>
    <property type="project" value="InterPro"/>
</dbReference>
<evidence type="ECO:0000259" key="9">
    <source>
        <dbReference type="PROSITE" id="PS50929"/>
    </source>
</evidence>
<feature type="domain" description="ABC transporter" evidence="8">
    <location>
        <begin position="333"/>
        <end position="565"/>
    </location>
</feature>
<evidence type="ECO:0000256" key="7">
    <source>
        <dbReference type="SAM" id="Phobius"/>
    </source>
</evidence>
<feature type="transmembrane region" description="Helical" evidence="7">
    <location>
        <begin position="161"/>
        <end position="181"/>
    </location>
</feature>
<dbReference type="SUPFAM" id="SSF90123">
    <property type="entry name" value="ABC transporter transmembrane region"/>
    <property type="match status" value="1"/>
</dbReference>
<dbReference type="AlphaFoldDB" id="A0A2W5S6L6"/>
<sequence>MREQHLDEQHELRAALREVTGLCAAVFGFSALVNLLIFTGPLYMMQVYDRVLAAHSVETLLALSVIALVMFVFIGLFDAIRGLVLLRIGARMQKRLDARVMVAALRRLEQTPGAAEGLAAEQDVEALHRLIASPVVVALCDVVWAPLFLAALFVFDAALGWLALGGGGFLVLLALMAGWLAREPLSVAAPPAAAAARLAAQMRVDPSGLRATGLSAGVLRLWTDHSMSALSFRVTAMDRTAMVGAATRALRMALQSAVLGLGALLVLRDELGAGALFAASVMTGRALAPVEIAISQWTMVTRALEAWQRLARLLESAPDISPRLPLPRPEARLEVRGLRARPPGATRPTLWIDRLELRPGQVLGVIGPSGSGKSTFARAVAAVWPPQAGSIRLGGAKLPLQDDTAVGYLPQTIFLIEGTVAQNIARFAPEPDHGAIIAAARNAGAHEMILGLPQGYDTRLAFGGAPLSGGQAQRISLARAMFGNPVMLVLDEPHAHLDHAGAEALAQTLRHVRAGGGIAVITAHRPVALALCDLILVLDEGRVRAFGPRDQVLRAMLQSSANTTLRAVATAARA</sequence>
<proteinExistence type="predicted"/>
<dbReference type="InterPro" id="IPR036640">
    <property type="entry name" value="ABC1_TM_sf"/>
</dbReference>
<dbReference type="PROSITE" id="PS50929">
    <property type="entry name" value="ABC_TM1F"/>
    <property type="match status" value="1"/>
</dbReference>
<dbReference type="InterPro" id="IPR027417">
    <property type="entry name" value="P-loop_NTPase"/>
</dbReference>
<dbReference type="InterPro" id="IPR003593">
    <property type="entry name" value="AAA+_ATPase"/>
</dbReference>
<evidence type="ECO:0000256" key="5">
    <source>
        <dbReference type="ARBA" id="ARBA00022989"/>
    </source>
</evidence>
<dbReference type="GO" id="GO:0005524">
    <property type="term" value="F:ATP binding"/>
    <property type="evidence" value="ECO:0007669"/>
    <property type="project" value="UniProtKB-KW"/>
</dbReference>
<feature type="transmembrane region" description="Helical" evidence="7">
    <location>
        <begin position="60"/>
        <end position="86"/>
    </location>
</feature>
<name>A0A2W5S6L6_CERSP</name>
<comment type="subcellular location">
    <subcellularLocation>
        <location evidence="1">Cell membrane</location>
        <topology evidence="1">Multi-pass membrane protein</topology>
    </subcellularLocation>
</comment>
<dbReference type="GO" id="GO:0015421">
    <property type="term" value="F:ABC-type oligopeptide transporter activity"/>
    <property type="evidence" value="ECO:0007669"/>
    <property type="project" value="TreeGrafter"/>
</dbReference>
<dbReference type="Gene3D" id="1.20.1560.10">
    <property type="entry name" value="ABC transporter type 1, transmembrane domain"/>
    <property type="match status" value="1"/>
</dbReference>
<protein>
    <submittedName>
        <fullName evidence="10">Type I secretion system permease/ATPase</fullName>
    </submittedName>
</protein>
<dbReference type="Pfam" id="PF00005">
    <property type="entry name" value="ABC_tran"/>
    <property type="match status" value="1"/>
</dbReference>
<dbReference type="InterPro" id="IPR010128">
    <property type="entry name" value="ATPase_T1SS_PrtD-like"/>
</dbReference>
<evidence type="ECO:0000256" key="3">
    <source>
        <dbReference type="ARBA" id="ARBA00022741"/>
    </source>
</evidence>
<dbReference type="Proteomes" id="UP000248975">
    <property type="component" value="Unassembled WGS sequence"/>
</dbReference>
<keyword evidence="4" id="KW-0067">ATP-binding</keyword>
<evidence type="ECO:0000313" key="11">
    <source>
        <dbReference type="Proteomes" id="UP000248975"/>
    </source>
</evidence>
<organism evidence="10 11">
    <name type="scientific">Cereibacter sphaeroides</name>
    <name type="common">Rhodobacter sphaeroides</name>
    <dbReference type="NCBI Taxonomy" id="1063"/>
    <lineage>
        <taxon>Bacteria</taxon>
        <taxon>Pseudomonadati</taxon>
        <taxon>Pseudomonadota</taxon>
        <taxon>Alphaproteobacteria</taxon>
        <taxon>Rhodobacterales</taxon>
        <taxon>Paracoccaceae</taxon>
        <taxon>Cereibacter</taxon>
    </lineage>
</organism>
<evidence type="ECO:0000256" key="1">
    <source>
        <dbReference type="ARBA" id="ARBA00004651"/>
    </source>
</evidence>
<dbReference type="PANTHER" id="PTHR43394:SF1">
    <property type="entry name" value="ATP-BINDING CASSETTE SUB-FAMILY B MEMBER 10, MITOCHONDRIAL"/>
    <property type="match status" value="1"/>
</dbReference>
<gene>
    <name evidence="10" type="ORF">DI533_10355</name>
</gene>
<dbReference type="Gene3D" id="3.40.50.300">
    <property type="entry name" value="P-loop containing nucleotide triphosphate hydrolases"/>
    <property type="match status" value="1"/>
</dbReference>
<dbReference type="PROSITE" id="PS50893">
    <property type="entry name" value="ABC_TRANSPORTER_2"/>
    <property type="match status" value="1"/>
</dbReference>